<dbReference type="Gene3D" id="3.40.50.720">
    <property type="entry name" value="NAD(P)-binding Rossmann-like Domain"/>
    <property type="match status" value="1"/>
</dbReference>
<protein>
    <recommendedName>
        <fullName evidence="3">NAD(P)-binding domain-containing protein</fullName>
    </recommendedName>
</protein>
<gene>
    <name evidence="1" type="ORF">EKO27_g8336</name>
</gene>
<dbReference type="InterPro" id="IPR036291">
    <property type="entry name" value="NAD(P)-bd_dom_sf"/>
</dbReference>
<reference evidence="1 2" key="1">
    <citation type="submission" date="2018-12" db="EMBL/GenBank/DDBJ databases">
        <title>Draft genome sequence of Xylaria grammica IHI A82.</title>
        <authorList>
            <person name="Buettner E."/>
            <person name="Kellner H."/>
        </authorList>
    </citation>
    <scope>NUCLEOTIDE SEQUENCE [LARGE SCALE GENOMIC DNA]</scope>
    <source>
        <strain evidence="1 2">IHI A82</strain>
    </source>
</reference>
<sequence length="240" mass="25985">MKVIIAGSTGFVATELIHQALAHPKVTSIVVLGRREISLPPNAGAKLKSIICHDFENYSDSIKAELAEADACIWTIAVTPSKSKLVAWEEVCKISRDYAVTAIETISQLRHDRPTSGFRFIYISGVAAERDPSKKPLIMGDYCLMRGEAETRILKCAQESKGTVEACVAKPGLIEDSSKTGMLSKAVRSVGTAVLGLPKVDLQEISAALLDQVVNGFDKDTLENEDLVRIGQRSLRGMGK</sequence>
<dbReference type="AlphaFoldDB" id="A0A439CXM7"/>
<dbReference type="SUPFAM" id="SSF51735">
    <property type="entry name" value="NAD(P)-binding Rossmann-fold domains"/>
    <property type="match status" value="1"/>
</dbReference>
<keyword evidence="2" id="KW-1185">Reference proteome</keyword>
<accession>A0A439CXM7</accession>
<dbReference type="PANTHER" id="PTHR14097:SF9">
    <property type="entry name" value="EPIMERASE, PUTATIVE (AFU_ORTHOLOGUE AFUA_8G07320)-RELATED"/>
    <property type="match status" value="1"/>
</dbReference>
<evidence type="ECO:0000313" key="1">
    <source>
        <dbReference type="EMBL" id="RWA06771.1"/>
    </source>
</evidence>
<dbReference type="EMBL" id="RYZI01000309">
    <property type="protein sequence ID" value="RWA06771.1"/>
    <property type="molecule type" value="Genomic_DNA"/>
</dbReference>
<evidence type="ECO:0008006" key="3">
    <source>
        <dbReference type="Google" id="ProtNLM"/>
    </source>
</evidence>
<organism evidence="1 2">
    <name type="scientific">Xylaria grammica</name>
    <dbReference type="NCBI Taxonomy" id="363999"/>
    <lineage>
        <taxon>Eukaryota</taxon>
        <taxon>Fungi</taxon>
        <taxon>Dikarya</taxon>
        <taxon>Ascomycota</taxon>
        <taxon>Pezizomycotina</taxon>
        <taxon>Sordariomycetes</taxon>
        <taxon>Xylariomycetidae</taxon>
        <taxon>Xylariales</taxon>
        <taxon>Xylariaceae</taxon>
        <taxon>Xylaria</taxon>
    </lineage>
</organism>
<proteinExistence type="predicted"/>
<name>A0A439CXM7_9PEZI</name>
<dbReference type="STRING" id="363999.A0A439CXM7"/>
<dbReference type="Proteomes" id="UP000286045">
    <property type="component" value="Unassembled WGS sequence"/>
</dbReference>
<comment type="caution">
    <text evidence="1">The sequence shown here is derived from an EMBL/GenBank/DDBJ whole genome shotgun (WGS) entry which is preliminary data.</text>
</comment>
<evidence type="ECO:0000313" key="2">
    <source>
        <dbReference type="Proteomes" id="UP000286045"/>
    </source>
</evidence>
<dbReference type="PANTHER" id="PTHR14097">
    <property type="entry name" value="OXIDOREDUCTASE HTATIP2"/>
    <property type="match status" value="1"/>
</dbReference>